<organism evidence="1 2">
    <name type="scientific">Caerostris extrusa</name>
    <name type="common">Bark spider</name>
    <name type="synonym">Caerostris bankana</name>
    <dbReference type="NCBI Taxonomy" id="172846"/>
    <lineage>
        <taxon>Eukaryota</taxon>
        <taxon>Metazoa</taxon>
        <taxon>Ecdysozoa</taxon>
        <taxon>Arthropoda</taxon>
        <taxon>Chelicerata</taxon>
        <taxon>Arachnida</taxon>
        <taxon>Araneae</taxon>
        <taxon>Araneomorphae</taxon>
        <taxon>Entelegynae</taxon>
        <taxon>Araneoidea</taxon>
        <taxon>Araneidae</taxon>
        <taxon>Caerostris</taxon>
    </lineage>
</organism>
<dbReference type="Proteomes" id="UP001054945">
    <property type="component" value="Unassembled WGS sequence"/>
</dbReference>
<dbReference type="EMBL" id="BPLR01017086">
    <property type="protein sequence ID" value="GIY88640.1"/>
    <property type="molecule type" value="Genomic_DNA"/>
</dbReference>
<accession>A0AAV4X3B3</accession>
<reference evidence="1 2" key="1">
    <citation type="submission" date="2021-06" db="EMBL/GenBank/DDBJ databases">
        <title>Caerostris extrusa draft genome.</title>
        <authorList>
            <person name="Kono N."/>
            <person name="Arakawa K."/>
        </authorList>
    </citation>
    <scope>NUCLEOTIDE SEQUENCE [LARGE SCALE GENOMIC DNA]</scope>
</reference>
<name>A0AAV4X3B3_CAEEX</name>
<evidence type="ECO:0000313" key="2">
    <source>
        <dbReference type="Proteomes" id="UP001054945"/>
    </source>
</evidence>
<sequence>MPVARALGPIPFGCRPGMCWFRPYNRCTLDTETRRLWTFQLCHWLNHEENLINWLRWKLSIGIGYLMTSKSKPQFQAYTKAKIPYGCTEFPQFHVISKSQPQHFDKSDDLSFCVGFRSLQRASSQKESGTRRDLR</sequence>
<evidence type="ECO:0000313" key="1">
    <source>
        <dbReference type="EMBL" id="GIY88640.1"/>
    </source>
</evidence>
<comment type="caution">
    <text evidence="1">The sequence shown here is derived from an EMBL/GenBank/DDBJ whole genome shotgun (WGS) entry which is preliminary data.</text>
</comment>
<keyword evidence="2" id="KW-1185">Reference proteome</keyword>
<protein>
    <submittedName>
        <fullName evidence="1">Uncharacterized protein</fullName>
    </submittedName>
</protein>
<gene>
    <name evidence="1" type="ORF">CEXT_102941</name>
</gene>
<dbReference type="AlphaFoldDB" id="A0AAV4X3B3"/>
<proteinExistence type="predicted"/>